<evidence type="ECO:0000313" key="2">
    <source>
        <dbReference type="Proteomes" id="UP000287651"/>
    </source>
</evidence>
<name>A0A427A7C2_ENSVE</name>
<dbReference type="EMBL" id="AMZH03003497">
    <property type="protein sequence ID" value="RRT72147.1"/>
    <property type="molecule type" value="Genomic_DNA"/>
</dbReference>
<organism evidence="1 2">
    <name type="scientific">Ensete ventricosum</name>
    <name type="common">Abyssinian banana</name>
    <name type="synonym">Musa ensete</name>
    <dbReference type="NCBI Taxonomy" id="4639"/>
    <lineage>
        <taxon>Eukaryota</taxon>
        <taxon>Viridiplantae</taxon>
        <taxon>Streptophyta</taxon>
        <taxon>Embryophyta</taxon>
        <taxon>Tracheophyta</taxon>
        <taxon>Spermatophyta</taxon>
        <taxon>Magnoliopsida</taxon>
        <taxon>Liliopsida</taxon>
        <taxon>Zingiberales</taxon>
        <taxon>Musaceae</taxon>
        <taxon>Ensete</taxon>
    </lineage>
</organism>
<evidence type="ECO:0000313" key="1">
    <source>
        <dbReference type="EMBL" id="RRT72147.1"/>
    </source>
</evidence>
<dbReference type="AlphaFoldDB" id="A0A427A7C2"/>
<comment type="caution">
    <text evidence="1">The sequence shown here is derived from an EMBL/GenBank/DDBJ whole genome shotgun (WGS) entry which is preliminary data.</text>
</comment>
<sequence length="88" mass="10452">MLIDSSIELKKDLSNPIKEMQRTILEFDKKLVSHCEGLQAEDEKHFRQSWKYASKDEANCSIDYLQQSKEDEEHVYDTNDTDKELLER</sequence>
<proteinExistence type="predicted"/>
<reference evidence="1 2" key="1">
    <citation type="journal article" date="2014" name="Agronomy (Basel)">
        <title>A Draft Genome Sequence for Ensete ventricosum, the Drought-Tolerant Tree Against Hunger.</title>
        <authorList>
            <person name="Harrison J."/>
            <person name="Moore K.A."/>
            <person name="Paszkiewicz K."/>
            <person name="Jones T."/>
            <person name="Grant M."/>
            <person name="Ambacheew D."/>
            <person name="Muzemil S."/>
            <person name="Studholme D.J."/>
        </authorList>
    </citation>
    <scope>NUCLEOTIDE SEQUENCE [LARGE SCALE GENOMIC DNA]</scope>
</reference>
<gene>
    <name evidence="1" type="ORF">B296_00027186</name>
</gene>
<accession>A0A427A7C2</accession>
<dbReference type="Proteomes" id="UP000287651">
    <property type="component" value="Unassembled WGS sequence"/>
</dbReference>
<protein>
    <submittedName>
        <fullName evidence="1">Uncharacterized protein</fullName>
    </submittedName>
</protein>